<evidence type="ECO:0000313" key="1">
    <source>
        <dbReference type="EMBL" id="AHI28492.1"/>
    </source>
</evidence>
<dbReference type="HOGENOM" id="CLU_037493_1_0_6"/>
<sequence length="322" mass="36188">MDTSKRSLRGMPLWQLAWCVGLCLLLGPSWLAAQQKNGFDLQSALIPPEQIMRGGPPRDGIPAIQQPRFERPDGSQPWQPNDLMLTYDGAGGSRAFPIGILNWHEIVNLPNQAQPLVITFCPLCGTGIGFDPLVDGQYLTFGVSGLLYNSDLLMYDHQTESLWSQIEGRAVSGPMAGKELQHVPVRHERWQAWQARVDGRGEVLSTDTGYGRDYRKSPYGNYDQSERIYFPVTQTSRKYHPKTWVLGWRHNGETKAWPFPELAELDGVLRDSIGGKAVTVHYDPETPSAELRDADGSLLPATRAFWFAWYTFHPDTGIFESN</sequence>
<evidence type="ECO:0008006" key="3">
    <source>
        <dbReference type="Google" id="ProtNLM"/>
    </source>
</evidence>
<gene>
    <name evidence="1" type="ORF">AU14_07375</name>
</gene>
<organism evidence="1 2">
    <name type="scientific">Marinobacter similis</name>
    <dbReference type="NCBI Taxonomy" id="1420916"/>
    <lineage>
        <taxon>Bacteria</taxon>
        <taxon>Pseudomonadati</taxon>
        <taxon>Pseudomonadota</taxon>
        <taxon>Gammaproteobacteria</taxon>
        <taxon>Pseudomonadales</taxon>
        <taxon>Marinobacteraceae</taxon>
        <taxon>Marinobacter</taxon>
    </lineage>
</organism>
<protein>
    <recommendedName>
        <fullName evidence="3">DUF3179 domain-containing protein</fullName>
    </recommendedName>
</protein>
<evidence type="ECO:0000313" key="2">
    <source>
        <dbReference type="Proteomes" id="UP000061489"/>
    </source>
</evidence>
<dbReference type="KEGG" id="msx:AU14_07375"/>
<proteinExistence type="predicted"/>
<dbReference type="AlphaFoldDB" id="W5YH16"/>
<dbReference type="EMBL" id="CP007151">
    <property type="protein sequence ID" value="AHI28492.1"/>
    <property type="molecule type" value="Genomic_DNA"/>
</dbReference>
<dbReference type="STRING" id="1420916.AU14_07375"/>
<dbReference type="RefSeq" id="WP_041339888.1">
    <property type="nucleotide sequence ID" value="NZ_CP007151.1"/>
</dbReference>
<reference evidence="1 2" key="1">
    <citation type="journal article" date="2014" name="Genome Announc.">
        <title>Draft Genome Sequences of Marinobacter similis A3d10T and Marinobacter salarius R9SW1T.</title>
        <authorList>
            <person name="Ivanova E.P."/>
            <person name="Ng H.J."/>
            <person name="Webb H.K."/>
            <person name="Feng G."/>
            <person name="Oshima K."/>
            <person name="Hattori M."/>
            <person name="Ohkuma M."/>
            <person name="Sergeev A.F."/>
            <person name="Mikhailov V.V."/>
            <person name="Crawford R.J."/>
            <person name="Sawabe T."/>
        </authorList>
    </citation>
    <scope>NUCLEOTIDE SEQUENCE [LARGE SCALE GENOMIC DNA]</scope>
    <source>
        <strain evidence="1 2">A3d10</strain>
    </source>
</reference>
<dbReference type="Proteomes" id="UP000061489">
    <property type="component" value="Chromosome"/>
</dbReference>
<name>W5YH16_9GAMM</name>
<keyword evidence="2" id="KW-1185">Reference proteome</keyword>
<dbReference type="Pfam" id="PF11376">
    <property type="entry name" value="DUF3179"/>
    <property type="match status" value="1"/>
</dbReference>
<dbReference type="InterPro" id="IPR021516">
    <property type="entry name" value="DUF3179"/>
</dbReference>
<accession>W5YH16</accession>